<reference evidence="3" key="1">
    <citation type="submission" date="2025-08" db="UniProtKB">
        <authorList>
            <consortium name="RefSeq"/>
        </authorList>
    </citation>
    <scope>IDENTIFICATION</scope>
</reference>
<proteinExistence type="predicted"/>
<dbReference type="PANTHER" id="PTHR33096">
    <property type="entry name" value="CXC2 DOMAIN-CONTAINING PROTEIN"/>
    <property type="match status" value="1"/>
</dbReference>
<dbReference type="GeneID" id="106811852"/>
<sequence>MPKLSKPLKHTVRVYTAGSRRGRLVNLKATPCIGQQFVKPSQALPHSCSTDVGSDADEGVASSNYCEEQPVLNKYMESRRRRDQSWKEIRDDLKLTHLEGQAPATLICCMCQTEEVNIIYCPDCSYSSYYCMKCVLVAHGQHTLHTPSIWKEGLMVRYEFPTIQQWEREDGHACETRLWRIIAVLDENGVQHQVQVSVCSCEPVAVTLIRYHLWPATPKNPQVAFTFNLMENLRLLVLECQVSVRSFCMAMKIRNKAHPLALSDVDDAYKTLQGGCFEEYRVFWKSLNYPSGDGYDNGTTCSLCPKDSGTAIFSMDGNFGLVRRKKAGEDLEAEKDLSDCGKSTRFFVDQTQVDQYVNNAQKDTTSKHGICSDFQAGNPLRSRSRFEKLDVTGVFGSVCRHDYPKAFFNLRHGERLAYPEFLAKHLCMEAGPQKVILLYDIACVLENHIELSTLPNENVTFAVPIFHMYGHNVACQVQYNPRRIEGMGLTDGEGVERLWSFLRRFSNITKEMTPSHRNLLLDDALLHFGEKLRSQQGDFLKRLLKKAKESIPTCEEELRKATANLEVKPSNEDNALEGGRASYSGKTYRRWASSLQEAQAVS</sequence>
<dbReference type="InterPro" id="IPR040521">
    <property type="entry name" value="KDZ"/>
</dbReference>
<dbReference type="InterPro" id="IPR041457">
    <property type="entry name" value="CxC2_KDZ-assoc"/>
</dbReference>
<evidence type="ECO:0000313" key="2">
    <source>
        <dbReference type="Proteomes" id="UP000695022"/>
    </source>
</evidence>
<dbReference type="RefSeq" id="XP_014671056.1">
    <property type="nucleotide sequence ID" value="XM_014815570.1"/>
</dbReference>
<evidence type="ECO:0000259" key="1">
    <source>
        <dbReference type="Pfam" id="PF18803"/>
    </source>
</evidence>
<dbReference type="Proteomes" id="UP000695022">
    <property type="component" value="Unplaced"/>
</dbReference>
<protein>
    <submittedName>
        <fullName evidence="3">Uncharacterized protein LOC106811852 isoform X1</fullName>
    </submittedName>
</protein>
<evidence type="ECO:0000313" key="3">
    <source>
        <dbReference type="RefSeq" id="XP_014671056.1"/>
    </source>
</evidence>
<dbReference type="Pfam" id="PF18803">
    <property type="entry name" value="CxC2"/>
    <property type="match status" value="1"/>
</dbReference>
<keyword evidence="2" id="KW-1185">Reference proteome</keyword>
<dbReference type="PANTHER" id="PTHR33096:SF1">
    <property type="entry name" value="CXC1-LIKE CYSTEINE CLUSTER ASSOCIATED WITH KDZ TRANSPOSASES DOMAIN-CONTAINING PROTEIN"/>
    <property type="match status" value="1"/>
</dbReference>
<dbReference type="Pfam" id="PF18758">
    <property type="entry name" value="KDZ"/>
    <property type="match status" value="1"/>
</dbReference>
<accession>A0ABM1EFT5</accession>
<organism evidence="2 3">
    <name type="scientific">Priapulus caudatus</name>
    <name type="common">Priapulid worm</name>
    <dbReference type="NCBI Taxonomy" id="37621"/>
    <lineage>
        <taxon>Eukaryota</taxon>
        <taxon>Metazoa</taxon>
        <taxon>Ecdysozoa</taxon>
        <taxon>Scalidophora</taxon>
        <taxon>Priapulida</taxon>
        <taxon>Priapulimorpha</taxon>
        <taxon>Priapulimorphida</taxon>
        <taxon>Priapulidae</taxon>
        <taxon>Priapulus</taxon>
    </lineage>
</organism>
<gene>
    <name evidence="3" type="primary">LOC106811852</name>
</gene>
<feature type="domain" description="CxC2-like cysteine cluster KDZ transposase-associated" evidence="1">
    <location>
        <begin position="172"/>
        <end position="253"/>
    </location>
</feature>
<name>A0ABM1EFT5_PRICU</name>